<accession>A0A484H6N2</accession>
<feature type="transmembrane region" description="Helical" evidence="5">
    <location>
        <begin position="493"/>
        <end position="517"/>
    </location>
</feature>
<feature type="transmembrane region" description="Helical" evidence="5">
    <location>
        <begin position="417"/>
        <end position="438"/>
    </location>
</feature>
<feature type="transmembrane region" description="Helical" evidence="5">
    <location>
        <begin position="376"/>
        <end position="397"/>
    </location>
</feature>
<dbReference type="GO" id="GO:0017004">
    <property type="term" value="P:cytochrome complex assembly"/>
    <property type="evidence" value="ECO:0007669"/>
    <property type="project" value="InterPro"/>
</dbReference>
<dbReference type="GO" id="GO:0047134">
    <property type="term" value="F:protein-disulfide reductase [NAD(P)H] activity"/>
    <property type="evidence" value="ECO:0007669"/>
    <property type="project" value="UniProtKB-EC"/>
</dbReference>
<sequence length="725" mass="77574">MYYAGRTLWVGLWQIVLILLAWLVAASEVSLSATTVEKELGLESGDWTQSAAQLDSLLLSTGEETAGPSASPWVRHSQGAVRLVSTVTGVGTSHSILLGLQFALQPHWKIYWRAPGETGYPPTVDWGGSQNLAKTRIAWPAPRRFSFQGVETAGYEGEVIFPITAILERPGVPLMGHANIEFLVCSTLCVPQRAVLDLLVRDGPAESSPFIHLVERSAARVPGDGRAAGLHLITATTQPGTKDGLIEVAVEAELPLAAPDLFIEGHNNVRASLPQISQRSRDSRHVVLRVRTRSPVAVGALVTLTVVDGVRALEATVPLGTLVADHDTIFEIGIILSLAFLGGLILNLMPCVLPVLSLKVMTMISHGGAERLAVRWSFVASAAGVLFSFMLLAAATITLKATGAAVGWGIQFQQPLFLSIMIIVLTLFTANLWGLFEISLPSWLTDQGGGVRTYGYTGAFLTGIFATLLATPCSAPFLGTAVGFALARGPVEILLIFMVLGIGMAMPYILVAIFPTLAVRLPQPGPWMIWLKGLMGLALAATVVWLLTVFAVQVGETTAILTGAAMVTVIGILASRLHPPLRPLPVAVVISVGLTIIAQVGQERETLSHQGLWLPFNENVLAHHVANGRVVFVDITADWCITCRINKALVLSHREVVKRLQDVVAMQADWTRPDVGVSAYLTRFGRYGIPFNVVYGPGARQGIALPELLTAEVVLQALETAAGRV</sequence>
<keyword evidence="3 5" id="KW-1133">Transmembrane helix</keyword>
<feature type="transmembrane region" description="Helical" evidence="5">
    <location>
        <begin position="332"/>
        <end position="356"/>
    </location>
</feature>
<evidence type="ECO:0000256" key="5">
    <source>
        <dbReference type="SAM" id="Phobius"/>
    </source>
</evidence>
<feature type="domain" description="Cytochrome C biogenesis protein transmembrane" evidence="6">
    <location>
        <begin position="335"/>
        <end position="548"/>
    </location>
</feature>
<dbReference type="GO" id="GO:0045454">
    <property type="term" value="P:cell redox homeostasis"/>
    <property type="evidence" value="ECO:0007669"/>
    <property type="project" value="TreeGrafter"/>
</dbReference>
<dbReference type="Gene3D" id="3.40.30.10">
    <property type="entry name" value="Glutaredoxin"/>
    <property type="match status" value="1"/>
</dbReference>
<organism evidence="8">
    <name type="scientific">invertebrate metagenome</name>
    <dbReference type="NCBI Taxonomy" id="1711999"/>
    <lineage>
        <taxon>unclassified sequences</taxon>
        <taxon>metagenomes</taxon>
        <taxon>organismal metagenomes</taxon>
    </lineage>
</organism>
<evidence type="ECO:0000256" key="4">
    <source>
        <dbReference type="ARBA" id="ARBA00023136"/>
    </source>
</evidence>
<dbReference type="AlphaFoldDB" id="A0A484H6N2"/>
<dbReference type="Pfam" id="PF13899">
    <property type="entry name" value="Thioredoxin_7"/>
    <property type="match status" value="1"/>
</dbReference>
<name>A0A484H6N2_9ZZZZ</name>
<dbReference type="InterPro" id="IPR028250">
    <property type="entry name" value="DsbDN"/>
</dbReference>
<feature type="transmembrane region" description="Helical" evidence="5">
    <location>
        <begin position="459"/>
        <end position="487"/>
    </location>
</feature>
<keyword evidence="4 5" id="KW-0472">Membrane</keyword>
<reference evidence="8" key="1">
    <citation type="submission" date="2018-10" db="EMBL/GenBank/DDBJ databases">
        <authorList>
            <person name="Gruber-Vodicka H."/>
            <person name="Jaeckle O."/>
        </authorList>
    </citation>
    <scope>NUCLEOTIDE SEQUENCE</scope>
</reference>
<gene>
    <name evidence="8" type="ORF">RIEGSTA812A_PEG_544</name>
</gene>
<dbReference type="Pfam" id="PF11412">
    <property type="entry name" value="DsbD_N"/>
    <property type="match status" value="1"/>
</dbReference>
<evidence type="ECO:0000256" key="1">
    <source>
        <dbReference type="ARBA" id="ARBA00004141"/>
    </source>
</evidence>
<evidence type="ECO:0000259" key="6">
    <source>
        <dbReference type="Pfam" id="PF02683"/>
    </source>
</evidence>
<dbReference type="CDD" id="cd02953">
    <property type="entry name" value="DsbDgamma"/>
    <property type="match status" value="1"/>
</dbReference>
<evidence type="ECO:0000256" key="2">
    <source>
        <dbReference type="ARBA" id="ARBA00022692"/>
    </source>
</evidence>
<dbReference type="EC" id="1.8.1.8" evidence="8"/>
<evidence type="ECO:0000313" key="8">
    <source>
        <dbReference type="EMBL" id="VBB69071.1"/>
    </source>
</evidence>
<dbReference type="InterPro" id="IPR003834">
    <property type="entry name" value="Cyt_c_assmbl_TM_dom"/>
</dbReference>
<evidence type="ECO:0000259" key="7">
    <source>
        <dbReference type="Pfam" id="PF11412"/>
    </source>
</evidence>
<proteinExistence type="predicted"/>
<feature type="transmembrane region" description="Helical" evidence="5">
    <location>
        <begin position="529"/>
        <end position="552"/>
    </location>
</feature>
<dbReference type="EMBL" id="LR026963">
    <property type="protein sequence ID" value="VBB69071.1"/>
    <property type="molecule type" value="Genomic_DNA"/>
</dbReference>
<dbReference type="SUPFAM" id="SSF52833">
    <property type="entry name" value="Thioredoxin-like"/>
    <property type="match status" value="1"/>
</dbReference>
<keyword evidence="8" id="KW-0560">Oxidoreductase</keyword>
<dbReference type="PANTHER" id="PTHR32234">
    <property type="entry name" value="THIOL:DISULFIDE INTERCHANGE PROTEIN DSBD"/>
    <property type="match status" value="1"/>
</dbReference>
<feature type="transmembrane region" description="Helical" evidence="5">
    <location>
        <begin position="558"/>
        <end position="577"/>
    </location>
</feature>
<dbReference type="InterPro" id="IPR036249">
    <property type="entry name" value="Thioredoxin-like_sf"/>
</dbReference>
<dbReference type="PANTHER" id="PTHR32234:SF3">
    <property type="entry name" value="SUPPRESSION OF COPPER SENSITIVITY PROTEIN"/>
    <property type="match status" value="1"/>
</dbReference>
<comment type="subcellular location">
    <subcellularLocation>
        <location evidence="1">Membrane</location>
        <topology evidence="1">Multi-pass membrane protein</topology>
    </subcellularLocation>
</comment>
<feature type="transmembrane region" description="Helical" evidence="5">
    <location>
        <begin position="584"/>
        <end position="601"/>
    </location>
</feature>
<dbReference type="GO" id="GO:0016020">
    <property type="term" value="C:membrane"/>
    <property type="evidence" value="ECO:0007669"/>
    <property type="project" value="UniProtKB-SubCell"/>
</dbReference>
<protein>
    <submittedName>
        <fullName evidence="8">Cytochrome c-type biogenesis protein DsbD, protein-disulfide reductase</fullName>
        <ecNumber evidence="8">1.8.1.8</ecNumber>
    </submittedName>
</protein>
<dbReference type="Pfam" id="PF02683">
    <property type="entry name" value="DsbD_TM"/>
    <property type="match status" value="1"/>
</dbReference>
<dbReference type="InterPro" id="IPR035671">
    <property type="entry name" value="DsbD_gamma"/>
</dbReference>
<feature type="domain" description="Thiol:disulfide interchange protein DsbD N-terminal" evidence="7">
    <location>
        <begin position="95"/>
        <end position="197"/>
    </location>
</feature>
<keyword evidence="2 5" id="KW-0812">Transmembrane</keyword>
<evidence type="ECO:0000256" key="3">
    <source>
        <dbReference type="ARBA" id="ARBA00022989"/>
    </source>
</evidence>